<dbReference type="AlphaFoldDB" id="A0A9P5QAW2"/>
<organism evidence="2 3">
    <name type="scientific">Rhodocollybia butyracea</name>
    <dbReference type="NCBI Taxonomy" id="206335"/>
    <lineage>
        <taxon>Eukaryota</taxon>
        <taxon>Fungi</taxon>
        <taxon>Dikarya</taxon>
        <taxon>Basidiomycota</taxon>
        <taxon>Agaricomycotina</taxon>
        <taxon>Agaricomycetes</taxon>
        <taxon>Agaricomycetidae</taxon>
        <taxon>Agaricales</taxon>
        <taxon>Marasmiineae</taxon>
        <taxon>Omphalotaceae</taxon>
        <taxon>Rhodocollybia</taxon>
    </lineage>
</organism>
<dbReference type="Proteomes" id="UP000772434">
    <property type="component" value="Unassembled WGS sequence"/>
</dbReference>
<comment type="caution">
    <text evidence="2">The sequence shown here is derived from an EMBL/GenBank/DDBJ whole genome shotgun (WGS) entry which is preliminary data.</text>
</comment>
<dbReference type="EMBL" id="JADNRY010000005">
    <property type="protein sequence ID" value="KAF9077035.1"/>
    <property type="molecule type" value="Genomic_DNA"/>
</dbReference>
<protein>
    <submittedName>
        <fullName evidence="2">Uncharacterized protein</fullName>
    </submittedName>
</protein>
<keyword evidence="1" id="KW-1133">Transmembrane helix</keyword>
<keyword evidence="1" id="KW-0472">Membrane</keyword>
<proteinExistence type="predicted"/>
<keyword evidence="1" id="KW-0812">Transmembrane</keyword>
<feature type="non-terminal residue" evidence="2">
    <location>
        <position position="1"/>
    </location>
</feature>
<evidence type="ECO:0000313" key="3">
    <source>
        <dbReference type="Proteomes" id="UP000772434"/>
    </source>
</evidence>
<evidence type="ECO:0000256" key="1">
    <source>
        <dbReference type="SAM" id="Phobius"/>
    </source>
</evidence>
<feature type="transmembrane region" description="Helical" evidence="1">
    <location>
        <begin position="6"/>
        <end position="33"/>
    </location>
</feature>
<keyword evidence="3" id="KW-1185">Reference proteome</keyword>
<sequence>VCSCVFWFLALSVSLTLFLHSIVFTTSAIYYHLFGSALFAPHQAYLPSSFYCLYGPAILTLGLWTIPT</sequence>
<name>A0A9P5QAW2_9AGAR</name>
<reference evidence="2" key="1">
    <citation type="submission" date="2020-11" db="EMBL/GenBank/DDBJ databases">
        <authorList>
            <consortium name="DOE Joint Genome Institute"/>
            <person name="Ahrendt S."/>
            <person name="Riley R."/>
            <person name="Andreopoulos W."/>
            <person name="Labutti K."/>
            <person name="Pangilinan J."/>
            <person name="Ruiz-Duenas F.J."/>
            <person name="Barrasa J.M."/>
            <person name="Sanchez-Garcia M."/>
            <person name="Camarero S."/>
            <person name="Miyauchi S."/>
            <person name="Serrano A."/>
            <person name="Linde D."/>
            <person name="Babiker R."/>
            <person name="Drula E."/>
            <person name="Ayuso-Fernandez I."/>
            <person name="Pacheco R."/>
            <person name="Padilla G."/>
            <person name="Ferreira P."/>
            <person name="Barriuso J."/>
            <person name="Kellner H."/>
            <person name="Castanera R."/>
            <person name="Alfaro M."/>
            <person name="Ramirez L."/>
            <person name="Pisabarro A.G."/>
            <person name="Kuo A."/>
            <person name="Tritt A."/>
            <person name="Lipzen A."/>
            <person name="He G."/>
            <person name="Yan M."/>
            <person name="Ng V."/>
            <person name="Cullen D."/>
            <person name="Martin F."/>
            <person name="Rosso M.-N."/>
            <person name="Henrissat B."/>
            <person name="Hibbett D."/>
            <person name="Martinez A.T."/>
            <person name="Grigoriev I.V."/>
        </authorList>
    </citation>
    <scope>NUCLEOTIDE SEQUENCE</scope>
    <source>
        <strain evidence="2">AH 40177</strain>
    </source>
</reference>
<evidence type="ECO:0000313" key="2">
    <source>
        <dbReference type="EMBL" id="KAF9077035.1"/>
    </source>
</evidence>
<feature type="transmembrane region" description="Helical" evidence="1">
    <location>
        <begin position="45"/>
        <end position="66"/>
    </location>
</feature>
<gene>
    <name evidence="2" type="ORF">BDP27DRAFT_1313005</name>
</gene>
<feature type="non-terminal residue" evidence="2">
    <location>
        <position position="68"/>
    </location>
</feature>
<accession>A0A9P5QAW2</accession>